<gene>
    <name evidence="2" type="ORF">BDN70DRAFT_108878</name>
</gene>
<protein>
    <submittedName>
        <fullName evidence="2">Uncharacterized protein</fullName>
    </submittedName>
</protein>
<feature type="region of interest" description="Disordered" evidence="1">
    <location>
        <begin position="1"/>
        <end position="22"/>
    </location>
</feature>
<evidence type="ECO:0000313" key="3">
    <source>
        <dbReference type="Proteomes" id="UP000807469"/>
    </source>
</evidence>
<dbReference type="Proteomes" id="UP000807469">
    <property type="component" value="Unassembled WGS sequence"/>
</dbReference>
<dbReference type="EMBL" id="MU155259">
    <property type="protein sequence ID" value="KAF9477504.1"/>
    <property type="molecule type" value="Genomic_DNA"/>
</dbReference>
<feature type="compositionally biased region" description="Basic residues" evidence="1">
    <location>
        <begin position="1"/>
        <end position="11"/>
    </location>
</feature>
<evidence type="ECO:0000256" key="1">
    <source>
        <dbReference type="SAM" id="MobiDB-lite"/>
    </source>
</evidence>
<comment type="caution">
    <text evidence="2">The sequence shown here is derived from an EMBL/GenBank/DDBJ whole genome shotgun (WGS) entry which is preliminary data.</text>
</comment>
<dbReference type="AlphaFoldDB" id="A0A9P6CYN9"/>
<evidence type="ECO:0000313" key="2">
    <source>
        <dbReference type="EMBL" id="KAF9477504.1"/>
    </source>
</evidence>
<reference evidence="2" key="1">
    <citation type="submission" date="2020-11" db="EMBL/GenBank/DDBJ databases">
        <authorList>
            <consortium name="DOE Joint Genome Institute"/>
            <person name="Ahrendt S."/>
            <person name="Riley R."/>
            <person name="Andreopoulos W."/>
            <person name="Labutti K."/>
            <person name="Pangilinan J."/>
            <person name="Ruiz-Duenas F.J."/>
            <person name="Barrasa J.M."/>
            <person name="Sanchez-Garcia M."/>
            <person name="Camarero S."/>
            <person name="Miyauchi S."/>
            <person name="Serrano A."/>
            <person name="Linde D."/>
            <person name="Babiker R."/>
            <person name="Drula E."/>
            <person name="Ayuso-Fernandez I."/>
            <person name="Pacheco R."/>
            <person name="Padilla G."/>
            <person name="Ferreira P."/>
            <person name="Barriuso J."/>
            <person name="Kellner H."/>
            <person name="Castanera R."/>
            <person name="Alfaro M."/>
            <person name="Ramirez L."/>
            <person name="Pisabarro A.G."/>
            <person name="Kuo A."/>
            <person name="Tritt A."/>
            <person name="Lipzen A."/>
            <person name="He G."/>
            <person name="Yan M."/>
            <person name="Ng V."/>
            <person name="Cullen D."/>
            <person name="Martin F."/>
            <person name="Rosso M.-N."/>
            <person name="Henrissat B."/>
            <person name="Hibbett D."/>
            <person name="Martinez A.T."/>
            <person name="Grigoriev I.V."/>
        </authorList>
    </citation>
    <scope>NUCLEOTIDE SEQUENCE</scope>
    <source>
        <strain evidence="2">CIRM-BRFM 674</strain>
    </source>
</reference>
<accession>A0A9P6CYN9</accession>
<sequence>MPLRKLLRTQHRPPTATHTPLLPPSVFHPKNYHNHQSLRHAFGIFKASASFDSPETPFHDLHDSLLINARRAPPSHLLSTVMSGLNLRTSKTPPPRPASFTPSYVMRLLRMATYLHIPSPAQRPQHDHTSTSFLNLIPTPTSESEFFNAMLPL</sequence>
<organism evidence="2 3">
    <name type="scientific">Pholiota conissans</name>
    <dbReference type="NCBI Taxonomy" id="109636"/>
    <lineage>
        <taxon>Eukaryota</taxon>
        <taxon>Fungi</taxon>
        <taxon>Dikarya</taxon>
        <taxon>Basidiomycota</taxon>
        <taxon>Agaricomycotina</taxon>
        <taxon>Agaricomycetes</taxon>
        <taxon>Agaricomycetidae</taxon>
        <taxon>Agaricales</taxon>
        <taxon>Agaricineae</taxon>
        <taxon>Strophariaceae</taxon>
        <taxon>Pholiota</taxon>
    </lineage>
</organism>
<keyword evidence="3" id="KW-1185">Reference proteome</keyword>
<name>A0A9P6CYN9_9AGAR</name>
<proteinExistence type="predicted"/>